<sequence>MDTPVLTKQQQRQSLSGKRSSNKLRNVLAQPHDNYWPVVKEEDKVKLNSILKELLPVLKRPSKKRRCIENESKEEQKVSDEPFFKRDMLNSVVLGVNTVTRSLEKDAVCCVLLDANVEPPLLIKHIVMMAQRKEIPFLLVPSLKVLTLETIGFSSTALGLKKIVLSSDHHFYKLYDIVLDISKNYPAPKRSLQTLFTDMDTEMTLDCTIIENDKVNDSVTKKESTFRVNEEFTSMESIYKYRSSCKERVFIPPNVICDDTKNIDHETSEFISLNDVNLNGIEIPRLQKYTRYFCPPSEKDKSNNDNTTYLPLKILQLRGNSNRTKATKAPKKKRPKINKIN</sequence>
<dbReference type="Pfam" id="PF01248">
    <property type="entry name" value="Ribosomal_L7Ae"/>
    <property type="match status" value="1"/>
</dbReference>
<feature type="region of interest" description="Disordered" evidence="1">
    <location>
        <begin position="320"/>
        <end position="341"/>
    </location>
</feature>
<dbReference type="GeneID" id="107069119"/>
<feature type="region of interest" description="Disordered" evidence="1">
    <location>
        <begin position="1"/>
        <end position="25"/>
    </location>
</feature>
<evidence type="ECO:0000256" key="1">
    <source>
        <dbReference type="SAM" id="MobiDB-lite"/>
    </source>
</evidence>
<dbReference type="Gene3D" id="3.30.1330.30">
    <property type="match status" value="1"/>
</dbReference>
<accession>A0ABM1IN14</accession>
<name>A0ABM1IN14_POLDO</name>
<feature type="compositionally biased region" description="Polar residues" evidence="1">
    <location>
        <begin position="1"/>
        <end position="19"/>
    </location>
</feature>
<dbReference type="InterPro" id="IPR042848">
    <property type="entry name" value="Rpp38"/>
</dbReference>
<reference evidence="4" key="1">
    <citation type="submission" date="2025-08" db="UniProtKB">
        <authorList>
            <consortium name="RefSeq"/>
        </authorList>
    </citation>
    <scope>IDENTIFICATION</scope>
    <source>
        <tissue evidence="4">Whole body</tissue>
    </source>
</reference>
<dbReference type="RefSeq" id="XP_015181601.1">
    <property type="nucleotide sequence ID" value="XM_015326115.1"/>
</dbReference>
<evidence type="ECO:0000259" key="2">
    <source>
        <dbReference type="Pfam" id="PF01248"/>
    </source>
</evidence>
<dbReference type="InterPro" id="IPR029064">
    <property type="entry name" value="Ribosomal_eL30-like_sf"/>
</dbReference>
<protein>
    <submittedName>
        <fullName evidence="4">Uncharacterized protein LOC107069119</fullName>
    </submittedName>
</protein>
<feature type="domain" description="Ribosomal protein eL8/eL30/eS12/Gadd45" evidence="2">
    <location>
        <begin position="90"/>
        <end position="146"/>
    </location>
</feature>
<gene>
    <name evidence="4" type="primary">LOC107069119</name>
</gene>
<organism evidence="3 4">
    <name type="scientific">Polistes dominula</name>
    <name type="common">European paper wasp</name>
    <name type="synonym">Vespa dominula</name>
    <dbReference type="NCBI Taxonomy" id="743375"/>
    <lineage>
        <taxon>Eukaryota</taxon>
        <taxon>Metazoa</taxon>
        <taxon>Ecdysozoa</taxon>
        <taxon>Arthropoda</taxon>
        <taxon>Hexapoda</taxon>
        <taxon>Insecta</taxon>
        <taxon>Pterygota</taxon>
        <taxon>Neoptera</taxon>
        <taxon>Endopterygota</taxon>
        <taxon>Hymenoptera</taxon>
        <taxon>Apocrita</taxon>
        <taxon>Aculeata</taxon>
        <taxon>Vespoidea</taxon>
        <taxon>Vespidae</taxon>
        <taxon>Polistinae</taxon>
        <taxon>Polistini</taxon>
        <taxon>Polistes</taxon>
    </lineage>
</organism>
<evidence type="ECO:0000313" key="3">
    <source>
        <dbReference type="Proteomes" id="UP000694924"/>
    </source>
</evidence>
<keyword evidence="3" id="KW-1185">Reference proteome</keyword>
<dbReference type="PANTHER" id="PTHR46948:SF1">
    <property type="entry name" value="RIBONUCLEASE P PROTEIN SUBUNIT P38"/>
    <property type="match status" value="1"/>
</dbReference>
<dbReference type="InterPro" id="IPR004038">
    <property type="entry name" value="Ribosomal_eL8/eL30/eS12/Gad45"/>
</dbReference>
<dbReference type="SUPFAM" id="SSF55315">
    <property type="entry name" value="L30e-like"/>
    <property type="match status" value="1"/>
</dbReference>
<dbReference type="PANTHER" id="PTHR46948">
    <property type="entry name" value="RIBONUCLEASE P PROTEIN SUBUNIT P38"/>
    <property type="match status" value="1"/>
</dbReference>
<evidence type="ECO:0000313" key="4">
    <source>
        <dbReference type="RefSeq" id="XP_015181601.1"/>
    </source>
</evidence>
<dbReference type="Proteomes" id="UP000694924">
    <property type="component" value="Unplaced"/>
</dbReference>
<proteinExistence type="predicted"/>
<feature type="compositionally biased region" description="Basic residues" evidence="1">
    <location>
        <begin position="325"/>
        <end position="341"/>
    </location>
</feature>